<dbReference type="Gramene" id="OB06G22390.1">
    <property type="protein sequence ID" value="OB06G22390.1"/>
    <property type="gene ID" value="OB06G22390"/>
</dbReference>
<organism evidence="2">
    <name type="scientific">Oryza brachyantha</name>
    <name type="common">malo sina</name>
    <dbReference type="NCBI Taxonomy" id="4533"/>
    <lineage>
        <taxon>Eukaryota</taxon>
        <taxon>Viridiplantae</taxon>
        <taxon>Streptophyta</taxon>
        <taxon>Embryophyta</taxon>
        <taxon>Tracheophyta</taxon>
        <taxon>Spermatophyta</taxon>
        <taxon>Magnoliopsida</taxon>
        <taxon>Liliopsida</taxon>
        <taxon>Poales</taxon>
        <taxon>Poaceae</taxon>
        <taxon>BOP clade</taxon>
        <taxon>Oryzoideae</taxon>
        <taxon>Oryzeae</taxon>
        <taxon>Oryzinae</taxon>
        <taxon>Oryza</taxon>
    </lineage>
</organism>
<sequence>MDMQETKGPKDPAAKLPSRSPFAAPAPPPYHHHHYGTFSPPPPPQQQPVGAASSLPFPAGCAAQGVVAFPCTVQQQVLVERLPFREPPLPFCGAGVGWTFKHDLGRRRPRERMALAELSRTGLVGTTLGGHPLVRIRLMTLTSEVLFSRTLAMS</sequence>
<dbReference type="OMA" id="NHPFPAG"/>
<feature type="compositionally biased region" description="Basic and acidic residues" evidence="1">
    <location>
        <begin position="1"/>
        <end position="13"/>
    </location>
</feature>
<evidence type="ECO:0000313" key="3">
    <source>
        <dbReference type="Proteomes" id="UP000006038"/>
    </source>
</evidence>
<name>J3MDZ5_ORYBR</name>
<dbReference type="Proteomes" id="UP000006038">
    <property type="component" value="Chromosome 6"/>
</dbReference>
<evidence type="ECO:0000256" key="1">
    <source>
        <dbReference type="SAM" id="MobiDB-lite"/>
    </source>
</evidence>
<dbReference type="eggNOG" id="ENOG502R72H">
    <property type="taxonomic scope" value="Eukaryota"/>
</dbReference>
<keyword evidence="3" id="KW-1185">Reference proteome</keyword>
<reference evidence="2" key="1">
    <citation type="journal article" date="2013" name="Nat. Commun.">
        <title>Whole-genome sequencing of Oryza brachyantha reveals mechanisms underlying Oryza genome evolution.</title>
        <authorList>
            <person name="Chen J."/>
            <person name="Huang Q."/>
            <person name="Gao D."/>
            <person name="Wang J."/>
            <person name="Lang Y."/>
            <person name="Liu T."/>
            <person name="Li B."/>
            <person name="Bai Z."/>
            <person name="Luis Goicoechea J."/>
            <person name="Liang C."/>
            <person name="Chen C."/>
            <person name="Zhang W."/>
            <person name="Sun S."/>
            <person name="Liao Y."/>
            <person name="Zhang X."/>
            <person name="Yang L."/>
            <person name="Song C."/>
            <person name="Wang M."/>
            <person name="Shi J."/>
            <person name="Liu G."/>
            <person name="Liu J."/>
            <person name="Zhou H."/>
            <person name="Zhou W."/>
            <person name="Yu Q."/>
            <person name="An N."/>
            <person name="Chen Y."/>
            <person name="Cai Q."/>
            <person name="Wang B."/>
            <person name="Liu B."/>
            <person name="Min J."/>
            <person name="Huang Y."/>
            <person name="Wu H."/>
            <person name="Li Z."/>
            <person name="Zhang Y."/>
            <person name="Yin Y."/>
            <person name="Song W."/>
            <person name="Jiang J."/>
            <person name="Jackson S.A."/>
            <person name="Wing R.A."/>
            <person name="Wang J."/>
            <person name="Chen M."/>
        </authorList>
    </citation>
    <scope>NUCLEOTIDE SEQUENCE [LARGE SCALE GENOMIC DNA]</scope>
    <source>
        <strain evidence="2">cv. IRGC 101232</strain>
    </source>
</reference>
<dbReference type="AlphaFoldDB" id="J3MDZ5"/>
<accession>J3MDZ5</accession>
<feature type="region of interest" description="Disordered" evidence="1">
    <location>
        <begin position="1"/>
        <end position="54"/>
    </location>
</feature>
<dbReference type="HOGENOM" id="CLU_1707023_0_0_1"/>
<evidence type="ECO:0000313" key="2">
    <source>
        <dbReference type="EnsemblPlants" id="OB06G22390.1"/>
    </source>
</evidence>
<proteinExistence type="predicted"/>
<dbReference type="EnsemblPlants" id="OB06G22390.1">
    <property type="protein sequence ID" value="OB06G22390.1"/>
    <property type="gene ID" value="OB06G22390"/>
</dbReference>
<reference evidence="2" key="2">
    <citation type="submission" date="2013-04" db="UniProtKB">
        <authorList>
            <consortium name="EnsemblPlants"/>
        </authorList>
    </citation>
    <scope>IDENTIFICATION</scope>
</reference>
<protein>
    <submittedName>
        <fullName evidence="2">Uncharacterized protein</fullName>
    </submittedName>
</protein>